<dbReference type="Pfam" id="PF00480">
    <property type="entry name" value="ROK"/>
    <property type="match status" value="1"/>
</dbReference>
<dbReference type="GO" id="GO:0008787">
    <property type="term" value="F:D-allose kinase activity"/>
    <property type="evidence" value="ECO:0007669"/>
    <property type="project" value="UniProtKB-EC"/>
</dbReference>
<keyword evidence="2" id="KW-0418">Kinase</keyword>
<dbReference type="Proteomes" id="UP000623678">
    <property type="component" value="Unassembled WGS sequence"/>
</dbReference>
<dbReference type="InterPro" id="IPR043129">
    <property type="entry name" value="ATPase_NBD"/>
</dbReference>
<comment type="similarity">
    <text evidence="1">Belongs to the ROK (NagC/XylR) family.</text>
</comment>
<keyword evidence="3" id="KW-1185">Reference proteome</keyword>
<dbReference type="EC" id="2.7.1.55" evidence="2"/>
<dbReference type="Gene3D" id="3.30.420.40">
    <property type="match status" value="2"/>
</dbReference>
<keyword evidence="2" id="KW-0808">Transferase</keyword>
<accession>A0A926ERS9</accession>
<dbReference type="CDD" id="cd24070">
    <property type="entry name" value="ASKHA_NBD_ROK_AlsK"/>
    <property type="match status" value="1"/>
</dbReference>
<evidence type="ECO:0000313" key="3">
    <source>
        <dbReference type="Proteomes" id="UP000623678"/>
    </source>
</evidence>
<protein>
    <submittedName>
        <fullName evidence="2">Allose kinase</fullName>
        <ecNumber evidence="2">2.7.1.55</ecNumber>
    </submittedName>
</protein>
<dbReference type="RefSeq" id="WP_262394963.1">
    <property type="nucleotide sequence ID" value="NZ_JACRTD010000004.1"/>
</dbReference>
<dbReference type="NCBIfam" id="NF007251">
    <property type="entry name" value="PRK09698.1"/>
    <property type="match status" value="1"/>
</dbReference>
<dbReference type="InterPro" id="IPR000600">
    <property type="entry name" value="ROK"/>
</dbReference>
<sequence>MQLDQIVLGMDIGGTNLRMGWVDREYTAHDVEVIPSAGVYQSENTAVAIAKEVKAYCVKHFGEGMPAIVAAGFPSVVDRDRRKIYSSTNFPGLDGVDIVKAMSDYLHIPVIIEHDAYYLLSYDIYSHGMKNEGTLIGCYFGTGLGNAMYIDGKAYYGKNGTACEIGHMPIPLSEEPCSCGNKGCIEMFSCGKAFERLTKKHFPETPIGEVFETHAQAKVLDEFVRYMAAPVATYANIMDPDGIFLGGGLVQMAGFPKEKLVDYILQNTRKPYPAANLCLYFSKRSPENGIIGAAIEGFRKL</sequence>
<dbReference type="SUPFAM" id="SSF53067">
    <property type="entry name" value="Actin-like ATPase domain"/>
    <property type="match status" value="1"/>
</dbReference>
<dbReference type="EMBL" id="JACRTD010000004">
    <property type="protein sequence ID" value="MBC8585174.1"/>
    <property type="molecule type" value="Genomic_DNA"/>
</dbReference>
<proteinExistence type="inferred from homology"/>
<dbReference type="PANTHER" id="PTHR18964">
    <property type="entry name" value="ROK (REPRESSOR, ORF, KINASE) FAMILY"/>
    <property type="match status" value="1"/>
</dbReference>
<dbReference type="PANTHER" id="PTHR18964:SF149">
    <property type="entry name" value="BIFUNCTIONAL UDP-N-ACETYLGLUCOSAMINE 2-EPIMERASE_N-ACETYLMANNOSAMINE KINASE"/>
    <property type="match status" value="1"/>
</dbReference>
<evidence type="ECO:0000313" key="2">
    <source>
        <dbReference type="EMBL" id="MBC8585174.1"/>
    </source>
</evidence>
<comment type="caution">
    <text evidence="2">The sequence shown here is derived from an EMBL/GenBank/DDBJ whole genome shotgun (WGS) entry which is preliminary data.</text>
</comment>
<gene>
    <name evidence="2" type="primary">alsK</name>
    <name evidence="2" type="ORF">H8705_06215</name>
</gene>
<organism evidence="2 3">
    <name type="scientific">Youxingia wuxianensis</name>
    <dbReference type="NCBI Taxonomy" id="2763678"/>
    <lineage>
        <taxon>Bacteria</taxon>
        <taxon>Bacillati</taxon>
        <taxon>Bacillota</taxon>
        <taxon>Clostridia</taxon>
        <taxon>Eubacteriales</taxon>
        <taxon>Oscillospiraceae</taxon>
        <taxon>Youxingia</taxon>
    </lineage>
</organism>
<dbReference type="AlphaFoldDB" id="A0A926ERS9"/>
<name>A0A926ERS9_9FIRM</name>
<reference evidence="2" key="1">
    <citation type="submission" date="2020-08" db="EMBL/GenBank/DDBJ databases">
        <title>Genome public.</title>
        <authorList>
            <person name="Liu C."/>
            <person name="Sun Q."/>
        </authorList>
    </citation>
    <scope>NUCLEOTIDE SEQUENCE</scope>
    <source>
        <strain evidence="2">NSJ-64</strain>
    </source>
</reference>
<evidence type="ECO:0000256" key="1">
    <source>
        <dbReference type="ARBA" id="ARBA00006479"/>
    </source>
</evidence>